<dbReference type="InterPro" id="IPR003813">
    <property type="entry name" value="MvhD/FlpD"/>
</dbReference>
<evidence type="ECO:0000256" key="1">
    <source>
        <dbReference type="ARBA" id="ARBA00022723"/>
    </source>
</evidence>
<dbReference type="EMBL" id="BLRW01000190">
    <property type="protein sequence ID" value="GFP23764.1"/>
    <property type="molecule type" value="Genomic_DNA"/>
</dbReference>
<reference evidence="10 11" key="1">
    <citation type="journal article" date="2020" name="Front. Microbiol.">
        <title>Single-cell genomics of novel Actinobacteria with the Wood-Ljungdahl pathway discovered in a serpentinizing system.</title>
        <authorList>
            <person name="Merino N."/>
            <person name="Kawai M."/>
            <person name="Boyd E.S."/>
            <person name="Colman D.R."/>
            <person name="McGlynn S.E."/>
            <person name="Nealson K.H."/>
            <person name="Kurokawa K."/>
            <person name="Hongoh Y."/>
        </authorList>
    </citation>
    <scope>NUCLEOTIDE SEQUENCE [LARGE SCALE GENOMIC DNA]</scope>
    <source>
        <strain evidence="6 12">S09_30</strain>
        <strain evidence="7 13">S34</strain>
        <strain evidence="8 10">S44</strain>
        <strain evidence="9 11">S47</strain>
    </source>
</reference>
<name>A0A6V8PE04_9ACTN</name>
<evidence type="ECO:0000313" key="10">
    <source>
        <dbReference type="Proteomes" id="UP000561271"/>
    </source>
</evidence>
<dbReference type="Proteomes" id="UP000561271">
    <property type="component" value="Unassembled WGS sequence"/>
</dbReference>
<dbReference type="Proteomes" id="UP000588083">
    <property type="component" value="Unassembled WGS sequence"/>
</dbReference>
<evidence type="ECO:0000256" key="2">
    <source>
        <dbReference type="ARBA" id="ARBA00023002"/>
    </source>
</evidence>
<gene>
    <name evidence="6" type="ORF">HKBW3S09_01229</name>
    <name evidence="7" type="ORF">HKBW3S34_01241</name>
    <name evidence="8" type="ORF">HKBW3S44_00596</name>
    <name evidence="9" type="ORF">HKBW3S47_01195</name>
</gene>
<keyword evidence="2" id="KW-0560">Oxidoreductase</keyword>
<keyword evidence="13" id="KW-1185">Reference proteome</keyword>
<dbReference type="Proteomes" id="UP000569018">
    <property type="component" value="Unassembled WGS sequence"/>
</dbReference>
<comment type="caution">
    <text evidence="7">The sequence shown here is derived from an EMBL/GenBank/DDBJ whole genome shotgun (WGS) entry which is preliminary data.</text>
</comment>
<evidence type="ECO:0000313" key="9">
    <source>
        <dbReference type="EMBL" id="GFP39497.1"/>
    </source>
</evidence>
<keyword evidence="4" id="KW-0411">Iron-sulfur</keyword>
<accession>A0A6V8PE04</accession>
<dbReference type="Pfam" id="PF02662">
    <property type="entry name" value="FlpD"/>
    <property type="match status" value="1"/>
</dbReference>
<keyword evidence="3" id="KW-0408">Iron</keyword>
<feature type="domain" description="F420-non-reducing hydrogenase iron-sulfur subunit D" evidence="5">
    <location>
        <begin position="12"/>
        <end position="134"/>
    </location>
</feature>
<sequence length="149" mass="16484">MNQITEDFEPQIVAFCCRYCAYAAADLAGSSRIQYPPNVKIVLLPCSGKVDELYLLKAFEAEADGVYVAGCLEGTCHFLTGNLRAKKRVQYVKSLLDEVGIGGERLEMYNLSSAEGQRFAEIAREMTERIRALGPSPLNQRKSKEGAIK</sequence>
<proteinExistence type="predicted"/>
<dbReference type="GO" id="GO:0046872">
    <property type="term" value="F:metal ion binding"/>
    <property type="evidence" value="ECO:0007669"/>
    <property type="project" value="UniProtKB-KW"/>
</dbReference>
<protein>
    <submittedName>
        <fullName evidence="7">F420-non-reducing hydrogenase iron-sulfur subunit</fullName>
    </submittedName>
</protein>
<evidence type="ECO:0000313" key="7">
    <source>
        <dbReference type="EMBL" id="GFP30320.1"/>
    </source>
</evidence>
<evidence type="ECO:0000256" key="4">
    <source>
        <dbReference type="ARBA" id="ARBA00023014"/>
    </source>
</evidence>
<dbReference type="EMBL" id="BLSD01000058">
    <property type="protein sequence ID" value="GFP39497.1"/>
    <property type="molecule type" value="Genomic_DNA"/>
</dbReference>
<evidence type="ECO:0000313" key="12">
    <source>
        <dbReference type="Proteomes" id="UP000585609"/>
    </source>
</evidence>
<dbReference type="AlphaFoldDB" id="A0A6V8PE04"/>
<dbReference type="RefSeq" id="WP_176231210.1">
    <property type="nucleotide sequence ID" value="NZ_BLRZ01000057.1"/>
</dbReference>
<evidence type="ECO:0000313" key="11">
    <source>
        <dbReference type="Proteomes" id="UP000569018"/>
    </source>
</evidence>
<evidence type="ECO:0000313" key="6">
    <source>
        <dbReference type="EMBL" id="GFP23764.1"/>
    </source>
</evidence>
<keyword evidence="1" id="KW-0479">Metal-binding</keyword>
<organism evidence="7 13">
    <name type="scientific">Candidatus Hakubella thermalkaliphila</name>
    <dbReference type="NCBI Taxonomy" id="2754717"/>
    <lineage>
        <taxon>Bacteria</taxon>
        <taxon>Bacillati</taxon>
        <taxon>Actinomycetota</taxon>
        <taxon>Actinomycetota incertae sedis</taxon>
        <taxon>Candidatus Hakubellales</taxon>
        <taxon>Candidatus Hakubellaceae</taxon>
        <taxon>Candidatus Hakubella</taxon>
    </lineage>
</organism>
<dbReference type="GO" id="GO:0016491">
    <property type="term" value="F:oxidoreductase activity"/>
    <property type="evidence" value="ECO:0007669"/>
    <property type="project" value="UniProtKB-KW"/>
</dbReference>
<evidence type="ECO:0000313" key="8">
    <source>
        <dbReference type="EMBL" id="GFP36915.1"/>
    </source>
</evidence>
<evidence type="ECO:0000313" key="13">
    <source>
        <dbReference type="Proteomes" id="UP000588083"/>
    </source>
</evidence>
<dbReference type="Proteomes" id="UP000585609">
    <property type="component" value="Unassembled WGS sequence"/>
</dbReference>
<dbReference type="EMBL" id="BLSC01000031">
    <property type="protein sequence ID" value="GFP36915.1"/>
    <property type="molecule type" value="Genomic_DNA"/>
</dbReference>
<dbReference type="GO" id="GO:0051536">
    <property type="term" value="F:iron-sulfur cluster binding"/>
    <property type="evidence" value="ECO:0007669"/>
    <property type="project" value="UniProtKB-KW"/>
</dbReference>
<dbReference type="EMBL" id="BLRZ01000057">
    <property type="protein sequence ID" value="GFP30320.1"/>
    <property type="molecule type" value="Genomic_DNA"/>
</dbReference>
<evidence type="ECO:0000256" key="3">
    <source>
        <dbReference type="ARBA" id="ARBA00023004"/>
    </source>
</evidence>
<evidence type="ECO:0000259" key="5">
    <source>
        <dbReference type="Pfam" id="PF02662"/>
    </source>
</evidence>